<dbReference type="GO" id="GO:0008083">
    <property type="term" value="F:growth factor activity"/>
    <property type="evidence" value="ECO:0007669"/>
    <property type="project" value="UniProtKB-KW"/>
</dbReference>
<evidence type="ECO:0000256" key="2">
    <source>
        <dbReference type="ARBA" id="ARBA00006686"/>
    </source>
</evidence>
<protein>
    <submittedName>
        <fullName evidence="16">CLUMA_CG021292, isoform A</fullName>
    </submittedName>
</protein>
<dbReference type="InterPro" id="IPR008389">
    <property type="entry name" value="ATPase_V0-cplx_e1/e2_su"/>
</dbReference>
<evidence type="ECO:0000256" key="14">
    <source>
        <dbReference type="SAM" id="Phobius"/>
    </source>
</evidence>
<reference evidence="16 17" key="1">
    <citation type="submission" date="2015-04" db="EMBL/GenBank/DDBJ databases">
        <authorList>
            <person name="Syromyatnikov M.Y."/>
            <person name="Popov V.N."/>
        </authorList>
    </citation>
    <scope>NUCLEOTIDE SEQUENCE [LARGE SCALE GENOMIC DNA]</scope>
</reference>
<evidence type="ECO:0000256" key="6">
    <source>
        <dbReference type="ARBA" id="ARBA00022781"/>
    </source>
</evidence>
<evidence type="ECO:0000313" key="16">
    <source>
        <dbReference type="EMBL" id="CRL08719.1"/>
    </source>
</evidence>
<dbReference type="EMBL" id="CVRI01000075">
    <property type="protein sequence ID" value="CRL08719.1"/>
    <property type="molecule type" value="Genomic_DNA"/>
</dbReference>
<dbReference type="SUPFAM" id="SSF57501">
    <property type="entry name" value="Cystine-knot cytokines"/>
    <property type="match status" value="1"/>
</dbReference>
<dbReference type="PROSITE" id="PS50278">
    <property type="entry name" value="PDGF_2"/>
    <property type="match status" value="1"/>
</dbReference>
<evidence type="ECO:0000256" key="4">
    <source>
        <dbReference type="ARBA" id="ARBA00022448"/>
    </source>
</evidence>
<evidence type="ECO:0000259" key="15">
    <source>
        <dbReference type="PROSITE" id="PS50278"/>
    </source>
</evidence>
<dbReference type="GO" id="GO:0070851">
    <property type="term" value="F:growth factor receptor binding"/>
    <property type="evidence" value="ECO:0007669"/>
    <property type="project" value="TreeGrafter"/>
</dbReference>
<evidence type="ECO:0000256" key="3">
    <source>
        <dbReference type="ARBA" id="ARBA00008328"/>
    </source>
</evidence>
<evidence type="ECO:0000313" key="17">
    <source>
        <dbReference type="Proteomes" id="UP000183832"/>
    </source>
</evidence>
<proteinExistence type="inferred from homology"/>
<dbReference type="GO" id="GO:0005615">
    <property type="term" value="C:extracellular space"/>
    <property type="evidence" value="ECO:0007669"/>
    <property type="project" value="TreeGrafter"/>
</dbReference>
<dbReference type="Proteomes" id="UP000183832">
    <property type="component" value="Unassembled WGS sequence"/>
</dbReference>
<dbReference type="Pfam" id="PF00341">
    <property type="entry name" value="PDGF"/>
    <property type="match status" value="1"/>
</dbReference>
<keyword evidence="6" id="KW-0375">Hydrogen ion transport</keyword>
<dbReference type="PANTHER" id="PTHR11633">
    <property type="entry name" value="PLATELET-DERIVED GROWTH FACTOR"/>
    <property type="match status" value="1"/>
</dbReference>
<keyword evidence="8 12" id="KW-0339">Growth factor</keyword>
<accession>A0A1J1J8K4</accession>
<dbReference type="OrthoDB" id="8878063at2759"/>
<feature type="domain" description="Platelet-derived growth factor (PDGF) family profile" evidence="15">
    <location>
        <begin position="222"/>
        <end position="323"/>
    </location>
</feature>
<evidence type="ECO:0000256" key="7">
    <source>
        <dbReference type="ARBA" id="ARBA00022989"/>
    </source>
</evidence>
<comment type="subcellular location">
    <subcellularLocation>
        <location evidence="1">Membrane</location>
        <topology evidence="1">Multi-pass membrane protein</topology>
    </subcellularLocation>
</comment>
<keyword evidence="4" id="KW-0813">Transport</keyword>
<evidence type="ECO:0000256" key="12">
    <source>
        <dbReference type="RuleBase" id="RU003818"/>
    </source>
</evidence>
<sequence length="428" mass="47880">MINADDLDHVLIGISIFFAIITFVVPFVFIKGPDQDIIRSCCVIAGISCYLLSNNKRNKDSQTFYHKIKKSLIASVLKCELKTVKNISEIKNKQISMAPTFIKILTFFIILVQLFCLTRGEIGEVQSELIIEAHENLNNELFNEETPQIVIEEDEASSKLTTTEASQEDVECSHCNKISEMPMEIAEKINEISDVDEFIHEFVDDSISLSNASSSYEHPSSRRRRGVRDGPRQATCQPIDTVVSLVQDERDPTVFYFPSCVLMKQCGGCCAHSGTTCSPIEETDKQITIKKTKFSGGSKFQSLGDVTVTVKEHNRCKCQCKKTASSCNSLQKFIANQCRCECINIAEAESCTQDPTKLFDTKSCACVCRDTKECATGLQYDQSSCSCQPITFDDEDSQDFQFFGDHMDTEAYGVETDDTKYETIPETG</sequence>
<dbReference type="GO" id="GO:0033179">
    <property type="term" value="C:proton-transporting V-type ATPase, V0 domain"/>
    <property type="evidence" value="ECO:0007669"/>
    <property type="project" value="InterPro"/>
</dbReference>
<evidence type="ECO:0000256" key="13">
    <source>
        <dbReference type="SAM" id="MobiDB-lite"/>
    </source>
</evidence>
<keyword evidence="7 14" id="KW-1133">Transmembrane helix</keyword>
<organism evidence="16 17">
    <name type="scientific">Clunio marinus</name>
    <dbReference type="NCBI Taxonomy" id="568069"/>
    <lineage>
        <taxon>Eukaryota</taxon>
        <taxon>Metazoa</taxon>
        <taxon>Ecdysozoa</taxon>
        <taxon>Arthropoda</taxon>
        <taxon>Hexapoda</taxon>
        <taxon>Insecta</taxon>
        <taxon>Pterygota</taxon>
        <taxon>Neoptera</taxon>
        <taxon>Endopterygota</taxon>
        <taxon>Diptera</taxon>
        <taxon>Nematocera</taxon>
        <taxon>Chironomoidea</taxon>
        <taxon>Chironomidae</taxon>
        <taxon>Clunio</taxon>
    </lineage>
</organism>
<keyword evidence="5 14" id="KW-0812">Transmembrane</keyword>
<evidence type="ECO:0000256" key="5">
    <source>
        <dbReference type="ARBA" id="ARBA00022692"/>
    </source>
</evidence>
<dbReference type="PANTHER" id="PTHR11633:SF1">
    <property type="entry name" value="LD28763P"/>
    <property type="match status" value="1"/>
</dbReference>
<name>A0A1J1J8K4_9DIPT</name>
<evidence type="ECO:0000256" key="11">
    <source>
        <dbReference type="ARBA" id="ARBA00023246"/>
    </source>
</evidence>
<dbReference type="InterPro" id="IPR029034">
    <property type="entry name" value="Cystine-knot_cytokine"/>
</dbReference>
<keyword evidence="11" id="KW-0497">Mitogen</keyword>
<dbReference type="SMART" id="SM00141">
    <property type="entry name" value="PDGF"/>
    <property type="match status" value="1"/>
</dbReference>
<dbReference type="GO" id="GO:0046961">
    <property type="term" value="F:proton-transporting ATPase activity, rotational mechanism"/>
    <property type="evidence" value="ECO:0007669"/>
    <property type="project" value="InterPro"/>
</dbReference>
<evidence type="ECO:0000256" key="1">
    <source>
        <dbReference type="ARBA" id="ARBA00004141"/>
    </source>
</evidence>
<dbReference type="GO" id="GO:0008284">
    <property type="term" value="P:positive regulation of cell population proliferation"/>
    <property type="evidence" value="ECO:0007669"/>
    <property type="project" value="TreeGrafter"/>
</dbReference>
<dbReference type="InterPro" id="IPR000072">
    <property type="entry name" value="PDGF/VEGF_dom"/>
</dbReference>
<feature type="transmembrane region" description="Helical" evidence="14">
    <location>
        <begin position="12"/>
        <end position="30"/>
    </location>
</feature>
<evidence type="ECO:0000256" key="9">
    <source>
        <dbReference type="ARBA" id="ARBA00023065"/>
    </source>
</evidence>
<gene>
    <name evidence="16" type="ORF">CLUMA_CG021292</name>
</gene>
<dbReference type="GO" id="GO:0051781">
    <property type="term" value="P:positive regulation of cell division"/>
    <property type="evidence" value="ECO:0007669"/>
    <property type="project" value="UniProtKB-KW"/>
</dbReference>
<feature type="region of interest" description="Disordered" evidence="13">
    <location>
        <begin position="212"/>
        <end position="233"/>
    </location>
</feature>
<dbReference type="STRING" id="568069.A0A1J1J8K4"/>
<dbReference type="Gene3D" id="2.10.90.10">
    <property type="entry name" value="Cystine-knot cytokines"/>
    <property type="match status" value="1"/>
</dbReference>
<evidence type="ECO:0000256" key="8">
    <source>
        <dbReference type="ARBA" id="ARBA00023030"/>
    </source>
</evidence>
<evidence type="ECO:0000256" key="10">
    <source>
        <dbReference type="ARBA" id="ARBA00023136"/>
    </source>
</evidence>
<dbReference type="Pfam" id="PF05493">
    <property type="entry name" value="ATP_synt_H"/>
    <property type="match status" value="1"/>
</dbReference>
<comment type="similarity">
    <text evidence="2 12">Belongs to the PDGF/VEGF growth factor family.</text>
</comment>
<keyword evidence="9" id="KW-0406">Ion transport</keyword>
<dbReference type="AlphaFoldDB" id="A0A1J1J8K4"/>
<comment type="similarity">
    <text evidence="3">Belongs to the V-ATPase e1/e2 subunit family.</text>
</comment>
<keyword evidence="17" id="KW-1185">Reference proteome</keyword>
<keyword evidence="10 14" id="KW-0472">Membrane</keyword>
<feature type="transmembrane region" description="Helical" evidence="14">
    <location>
        <begin position="95"/>
        <end position="115"/>
    </location>
</feature>